<proteinExistence type="predicted"/>
<sequence>MDEKELLKRIEDLEYKVDLYKQKEQYINNGVVKTKEVYEVARHNAEKIITKSVDMAFMIKKDIEEFLKRVDENPQDLEILSKQFLDKNKEIFVFDKEEIKNIAKKIVENVKK</sequence>
<dbReference type="RefSeq" id="WP_166508461.1">
    <property type="nucleotide sequence ID" value="NZ_CP043026.1"/>
</dbReference>
<dbReference type="KEGG" id="schi:SCHIN_v1c08960"/>
<dbReference type="Proteomes" id="UP000323144">
    <property type="component" value="Chromosome"/>
</dbReference>
<accession>A0A5B9Y4X0</accession>
<gene>
    <name evidence="1" type="ORF">SCHIN_v1c08960</name>
</gene>
<evidence type="ECO:0000313" key="1">
    <source>
        <dbReference type="EMBL" id="QEH62091.1"/>
    </source>
</evidence>
<organism evidence="1 2">
    <name type="scientific">Spiroplasma chinense</name>
    <dbReference type="NCBI Taxonomy" id="216932"/>
    <lineage>
        <taxon>Bacteria</taxon>
        <taxon>Bacillati</taxon>
        <taxon>Mycoplasmatota</taxon>
        <taxon>Mollicutes</taxon>
        <taxon>Entomoplasmatales</taxon>
        <taxon>Spiroplasmataceae</taxon>
        <taxon>Spiroplasma</taxon>
    </lineage>
</organism>
<dbReference type="EMBL" id="CP043026">
    <property type="protein sequence ID" value="QEH62091.1"/>
    <property type="molecule type" value="Genomic_DNA"/>
</dbReference>
<reference evidence="1 2" key="1">
    <citation type="submission" date="2019-08" db="EMBL/GenBank/DDBJ databases">
        <title>Complete genome sequence of Spiroplasma chinense CCH (DSM 19755).</title>
        <authorList>
            <person name="Shen H.-Y."/>
            <person name="Lin Y.-C."/>
            <person name="Chou L."/>
            <person name="Kuo C.-H."/>
        </authorList>
    </citation>
    <scope>NUCLEOTIDE SEQUENCE [LARGE SCALE GENOMIC DNA]</scope>
    <source>
        <strain evidence="1 2">CCH</strain>
    </source>
</reference>
<keyword evidence="2" id="KW-1185">Reference proteome</keyword>
<protein>
    <submittedName>
        <fullName evidence="1">Uncharacterized protein</fullName>
    </submittedName>
</protein>
<evidence type="ECO:0000313" key="2">
    <source>
        <dbReference type="Proteomes" id="UP000323144"/>
    </source>
</evidence>
<dbReference type="AlphaFoldDB" id="A0A5B9Y4X0"/>
<name>A0A5B9Y4X0_9MOLU</name>